<sequence>VGIGETAPGGKLSVLGGMAVGSTTAYSQAAVTSGNLIIQGNVGIGTTNPSTKLDFGTSVPNVGQIISIYNTGNVKSGIGMDSVNAGMRIYSPISQQIQLGSISTADGVTFAPAVTVDLNKATSASGRRGRVNYCHWEQQVPQLEFYLSLE</sequence>
<evidence type="ECO:0000313" key="1">
    <source>
        <dbReference type="EMBL" id="PJC49167.1"/>
    </source>
</evidence>
<organism evidence="1 2">
    <name type="scientific">Candidatus Nomurabacteria bacterium CG_4_9_14_0_2_um_filter_32_10</name>
    <dbReference type="NCBI Taxonomy" id="1974729"/>
    <lineage>
        <taxon>Bacteria</taxon>
        <taxon>Candidatus Nomuraibacteriota</taxon>
    </lineage>
</organism>
<dbReference type="AlphaFoldDB" id="A0A2J0N2R3"/>
<protein>
    <submittedName>
        <fullName evidence="1">Uncharacterized protein</fullName>
    </submittedName>
</protein>
<dbReference type="Proteomes" id="UP000231300">
    <property type="component" value="Unassembled WGS sequence"/>
</dbReference>
<proteinExistence type="predicted"/>
<evidence type="ECO:0000313" key="2">
    <source>
        <dbReference type="Proteomes" id="UP000231300"/>
    </source>
</evidence>
<reference evidence="2" key="1">
    <citation type="submission" date="2017-09" db="EMBL/GenBank/DDBJ databases">
        <title>Depth-based differentiation of microbial function through sediment-hosted aquifers and enrichment of novel symbionts in the deep terrestrial subsurface.</title>
        <authorList>
            <person name="Probst A.J."/>
            <person name="Ladd B."/>
            <person name="Jarett J.K."/>
            <person name="Geller-Mcgrath D.E."/>
            <person name="Sieber C.M.K."/>
            <person name="Emerson J.B."/>
            <person name="Anantharaman K."/>
            <person name="Thomas B.C."/>
            <person name="Malmstrom R."/>
            <person name="Stieglmeier M."/>
            <person name="Klingl A."/>
            <person name="Woyke T."/>
            <person name="Ryan C.M."/>
            <person name="Banfield J.F."/>
        </authorList>
    </citation>
    <scope>NUCLEOTIDE SEQUENCE [LARGE SCALE GENOMIC DNA]</scope>
</reference>
<accession>A0A2J0N2R3</accession>
<feature type="non-terminal residue" evidence="1">
    <location>
        <position position="1"/>
    </location>
</feature>
<comment type="caution">
    <text evidence="1">The sequence shown here is derived from an EMBL/GenBank/DDBJ whole genome shotgun (WGS) entry which is preliminary data.</text>
</comment>
<gene>
    <name evidence="1" type="ORF">CO033_03000</name>
</gene>
<dbReference type="EMBL" id="PFRK01000050">
    <property type="protein sequence ID" value="PJC49167.1"/>
    <property type="molecule type" value="Genomic_DNA"/>
</dbReference>
<name>A0A2J0N2R3_9BACT</name>